<accession>A0A9D1T1D4</accession>
<dbReference type="Gene3D" id="2.50.20.10">
    <property type="entry name" value="Lipoprotein localisation LolA/LolB/LppX"/>
    <property type="match status" value="1"/>
</dbReference>
<dbReference type="EMBL" id="DVOG01000112">
    <property type="protein sequence ID" value="HIV04344.1"/>
    <property type="molecule type" value="Genomic_DNA"/>
</dbReference>
<evidence type="ECO:0000313" key="2">
    <source>
        <dbReference type="EMBL" id="HIV04344.1"/>
    </source>
</evidence>
<name>A0A9D1T1D4_9BACT</name>
<proteinExistence type="predicted"/>
<dbReference type="Proteomes" id="UP000886812">
    <property type="component" value="Unassembled WGS sequence"/>
</dbReference>
<sequence>MKKFLFRIAFALALFLVPASLSAQSDFRRLSAPEAAKVLSDFRAYRMAGDFCMKFRITHYLRRSDETESCSGTLYGTWDENGPLLRVELASDGDPARRKAFLLRGGNAPELWTLDGENRPARVDGASTTPFFENLIFTPFDLQTPFIYWQDAKYERTKRFRGRPVHFFKMTPPADFLARHPEIGFVRIGFDRVYNALVSAEVFGADGKLRKTFSLSRVQKVQEQYTIRELELRDDETRDKDEFVVLAAALNLRLPREAFAPENLAAPAPDVPAEKFSRL</sequence>
<reference evidence="2" key="2">
    <citation type="journal article" date="2021" name="PeerJ">
        <title>Extensive microbial diversity within the chicken gut microbiome revealed by metagenomics and culture.</title>
        <authorList>
            <person name="Gilroy R."/>
            <person name="Ravi A."/>
            <person name="Getino M."/>
            <person name="Pursley I."/>
            <person name="Horton D.L."/>
            <person name="Alikhan N.F."/>
            <person name="Baker D."/>
            <person name="Gharbi K."/>
            <person name="Hall N."/>
            <person name="Watson M."/>
            <person name="Adriaenssens E.M."/>
            <person name="Foster-Nyarko E."/>
            <person name="Jarju S."/>
            <person name="Secka A."/>
            <person name="Antonio M."/>
            <person name="Oren A."/>
            <person name="Chaudhuri R.R."/>
            <person name="La Ragione R."/>
            <person name="Hildebrand F."/>
            <person name="Pallen M.J."/>
        </authorList>
    </citation>
    <scope>NUCLEOTIDE SEQUENCE</scope>
    <source>
        <strain evidence="2">10669</strain>
    </source>
</reference>
<reference evidence="2" key="1">
    <citation type="submission" date="2020-10" db="EMBL/GenBank/DDBJ databases">
        <authorList>
            <person name="Gilroy R."/>
        </authorList>
    </citation>
    <scope>NUCLEOTIDE SEQUENCE</scope>
    <source>
        <strain evidence="2">10669</strain>
    </source>
</reference>
<feature type="signal peptide" evidence="1">
    <location>
        <begin position="1"/>
        <end position="23"/>
    </location>
</feature>
<gene>
    <name evidence="2" type="ORF">IAC75_04235</name>
</gene>
<keyword evidence="1" id="KW-0732">Signal</keyword>
<feature type="chain" id="PRO_5039600571" description="Outer membrane lipoprotein-sorting protein" evidence="1">
    <location>
        <begin position="24"/>
        <end position="279"/>
    </location>
</feature>
<dbReference type="AlphaFoldDB" id="A0A9D1T1D4"/>
<evidence type="ECO:0008006" key="4">
    <source>
        <dbReference type="Google" id="ProtNLM"/>
    </source>
</evidence>
<comment type="caution">
    <text evidence="2">The sequence shown here is derived from an EMBL/GenBank/DDBJ whole genome shotgun (WGS) entry which is preliminary data.</text>
</comment>
<organism evidence="2 3">
    <name type="scientific">Candidatus Spyradosoma merdigallinarum</name>
    <dbReference type="NCBI Taxonomy" id="2840950"/>
    <lineage>
        <taxon>Bacteria</taxon>
        <taxon>Pseudomonadati</taxon>
        <taxon>Verrucomicrobiota</taxon>
        <taxon>Opitutia</taxon>
        <taxon>Opitutia incertae sedis</taxon>
        <taxon>Candidatus Spyradosoma</taxon>
    </lineage>
</organism>
<evidence type="ECO:0000313" key="3">
    <source>
        <dbReference type="Proteomes" id="UP000886812"/>
    </source>
</evidence>
<evidence type="ECO:0000256" key="1">
    <source>
        <dbReference type="SAM" id="SignalP"/>
    </source>
</evidence>
<protein>
    <recommendedName>
        <fullName evidence="4">Outer membrane lipoprotein-sorting protein</fullName>
    </recommendedName>
</protein>